<comment type="caution">
    <text evidence="1">The sequence shown here is derived from an EMBL/GenBank/DDBJ whole genome shotgun (WGS) entry which is preliminary data.</text>
</comment>
<evidence type="ECO:0000313" key="2">
    <source>
        <dbReference type="Proteomes" id="UP001055879"/>
    </source>
</evidence>
<protein>
    <submittedName>
        <fullName evidence="1">Uncharacterized protein</fullName>
    </submittedName>
</protein>
<dbReference type="Proteomes" id="UP001055879">
    <property type="component" value="Linkage Group LG09"/>
</dbReference>
<sequence length="729" mass="80187">MLPTEKSAIGTLEMVSIPQTNRSTGNRRRGPLRSRTVDTFLRIMSFCHAHSITLDSDKGGTHKDVTHIGSVTKDDVPLADTNIMPKDSLCQGEISVDETRMALGTEEGGLYSKQVESTECYDNISGERKDLSNRVDTNPSNSFNIEDQDNYDIVFEDQDSFPMIPISLADMMISSPHLPTDKDVEEGEISGEFMDFMLDDNMSSMNKTGPESQDVIGIETGHSNDNNLIPLATDVVDDVGKDTLAVASKTKRNLVDYSEIAVNGKPIPAVRPERFRGRLETAESKHGTATIESGSAPLFPEQVPPPQSNLKSSATESPMKDNGAQNNKKRQRSCTGEEITSKKVKSVDATPCPENLTILGEHSEDASQKVVDASANKDAADENKKKRVLTKERKAKKKRKERIKRAEKNRKLGVKRLKLQPVIKEKKITYCRHYLKGRCHEGEKCKFSHDTVPLTKSKPCCHFARHSCMKGDDCPFDHQLSKYPCNNYISKGFCSRGSDCMFSHEAQPNEAALNASNEPKPEQKPSSLLDNSGSKKHNNVDVSSREKIDKKSCSIPISITSNKERNLVEPTPKPPAGPPKGISFISQEKPPPPESHTSPKVVADVVQDFKEITEKPLVVPRGINFLSFGKKPGLDHSDGGFSFKMCKGIGKSPLSNVEGESSKSDSNINLDGGVKVDTEIGNNNNKQMNSQAPRLMLPFMSISSQRVLHSTLDFASDYVSGVKAKGPEI</sequence>
<accession>A0ACB8ZZ22</accession>
<organism evidence="1 2">
    <name type="scientific">Arctium lappa</name>
    <name type="common">Greater burdock</name>
    <name type="synonym">Lappa major</name>
    <dbReference type="NCBI Taxonomy" id="4217"/>
    <lineage>
        <taxon>Eukaryota</taxon>
        <taxon>Viridiplantae</taxon>
        <taxon>Streptophyta</taxon>
        <taxon>Embryophyta</taxon>
        <taxon>Tracheophyta</taxon>
        <taxon>Spermatophyta</taxon>
        <taxon>Magnoliopsida</taxon>
        <taxon>eudicotyledons</taxon>
        <taxon>Gunneridae</taxon>
        <taxon>Pentapetalae</taxon>
        <taxon>asterids</taxon>
        <taxon>campanulids</taxon>
        <taxon>Asterales</taxon>
        <taxon>Asteraceae</taxon>
        <taxon>Carduoideae</taxon>
        <taxon>Cardueae</taxon>
        <taxon>Arctiinae</taxon>
        <taxon>Arctium</taxon>
    </lineage>
</organism>
<reference evidence="1 2" key="2">
    <citation type="journal article" date="2022" name="Mol. Ecol. Resour.">
        <title>The genomes of chicory, endive, great burdock and yacon provide insights into Asteraceae paleo-polyploidization history and plant inulin production.</title>
        <authorList>
            <person name="Fan W."/>
            <person name="Wang S."/>
            <person name="Wang H."/>
            <person name="Wang A."/>
            <person name="Jiang F."/>
            <person name="Liu H."/>
            <person name="Zhao H."/>
            <person name="Xu D."/>
            <person name="Zhang Y."/>
        </authorList>
    </citation>
    <scope>NUCLEOTIDE SEQUENCE [LARGE SCALE GENOMIC DNA]</scope>
    <source>
        <strain evidence="2">cv. Niubang</strain>
    </source>
</reference>
<gene>
    <name evidence="1" type="ORF">L6452_26431</name>
</gene>
<dbReference type="EMBL" id="CM042055">
    <property type="protein sequence ID" value="KAI3701395.1"/>
    <property type="molecule type" value="Genomic_DNA"/>
</dbReference>
<name>A0ACB8ZZ22_ARCLA</name>
<keyword evidence="2" id="KW-1185">Reference proteome</keyword>
<reference evidence="2" key="1">
    <citation type="journal article" date="2022" name="Mol. Ecol. Resour.">
        <title>The genomes of chicory, endive, great burdock and yacon provide insights into Asteraceae palaeo-polyploidization history and plant inulin production.</title>
        <authorList>
            <person name="Fan W."/>
            <person name="Wang S."/>
            <person name="Wang H."/>
            <person name="Wang A."/>
            <person name="Jiang F."/>
            <person name="Liu H."/>
            <person name="Zhao H."/>
            <person name="Xu D."/>
            <person name="Zhang Y."/>
        </authorList>
    </citation>
    <scope>NUCLEOTIDE SEQUENCE [LARGE SCALE GENOMIC DNA]</scope>
    <source>
        <strain evidence="2">cv. Niubang</strain>
    </source>
</reference>
<proteinExistence type="predicted"/>
<evidence type="ECO:0000313" key="1">
    <source>
        <dbReference type="EMBL" id="KAI3701395.1"/>
    </source>
</evidence>